<reference evidence="2" key="1">
    <citation type="journal article" date="2019" name="Int. J. Syst. Evol. Microbiol.">
        <title>The Global Catalogue of Microorganisms (GCM) 10K type strain sequencing project: providing services to taxonomists for standard genome sequencing and annotation.</title>
        <authorList>
            <consortium name="The Broad Institute Genomics Platform"/>
            <consortium name="The Broad Institute Genome Sequencing Center for Infectious Disease"/>
            <person name="Wu L."/>
            <person name="Ma J."/>
        </authorList>
    </citation>
    <scope>NUCLEOTIDE SEQUENCE [LARGE SCALE GENOMIC DNA]</scope>
    <source>
        <strain evidence="2">JCM 17925</strain>
    </source>
</reference>
<dbReference type="InterPro" id="IPR014917">
    <property type="entry name" value="DUF1800"/>
</dbReference>
<evidence type="ECO:0000313" key="2">
    <source>
        <dbReference type="Proteomes" id="UP001500936"/>
    </source>
</evidence>
<gene>
    <name evidence="1" type="ORF">GCM10023187_22980</name>
</gene>
<proteinExistence type="predicted"/>
<dbReference type="Proteomes" id="UP001500936">
    <property type="component" value="Unassembled WGS sequence"/>
</dbReference>
<keyword evidence="2" id="KW-1185">Reference proteome</keyword>
<sequence length="453" mass="52325">MQLWNLERARHLLTRTLFGYTRTDLDQALSFTSAADFIQQRLLAEEPLPEPPGSWVSEAPVPNNPTVDGNRYRDFTFWWLQRMLSERTSMREKMVLFWHNHFTSERDKVNFPQHMYQQQALFRRFAFGNFQQLAKEVTIDPAMLIYLDGRLNNRNAPNENYARELLELFTLGIGQYTETDVKQAALALTGWRVEGLNASFNKASFADSPKTFLGKTGNFTYSDIIDIVFTKEACAEFLCRKLYKEFVYYKPNEAFVKEMAAVLRQGGYALKPLLVFLFTSEEFYRPDYRGAKIKSPTELLIGTLKALNITNPDWGYIAETGRILQQQLFNPPNVQGWVGQRDWITSTTLPQRGSFSDSLINGRRANGQRLPFMVDALAYARSFASAEKARLFVSDTTQYLLQTSLSAQKLDFMLETLLDGTTVENWSTNTPMADMRIQKFLRTLMRQPEYQLC</sequence>
<dbReference type="EMBL" id="BAABHB010000003">
    <property type="protein sequence ID" value="GAA4404999.1"/>
    <property type="molecule type" value="Genomic_DNA"/>
</dbReference>
<organism evidence="1 2">
    <name type="scientific">Nibrella viscosa</name>
    <dbReference type="NCBI Taxonomy" id="1084524"/>
    <lineage>
        <taxon>Bacteria</taxon>
        <taxon>Pseudomonadati</taxon>
        <taxon>Bacteroidota</taxon>
        <taxon>Cytophagia</taxon>
        <taxon>Cytophagales</taxon>
        <taxon>Spirosomataceae</taxon>
        <taxon>Nibrella</taxon>
    </lineage>
</organism>
<dbReference type="Pfam" id="PF08811">
    <property type="entry name" value="DUF1800"/>
    <property type="match status" value="1"/>
</dbReference>
<evidence type="ECO:0000313" key="1">
    <source>
        <dbReference type="EMBL" id="GAA4404999.1"/>
    </source>
</evidence>
<dbReference type="RefSeq" id="WP_345267133.1">
    <property type="nucleotide sequence ID" value="NZ_BAABHB010000003.1"/>
</dbReference>
<protein>
    <submittedName>
        <fullName evidence="1">DUF1800 domain-containing protein</fullName>
    </submittedName>
</protein>
<name>A0ABP8KF44_9BACT</name>
<accession>A0ABP8KF44</accession>
<comment type="caution">
    <text evidence="1">The sequence shown here is derived from an EMBL/GenBank/DDBJ whole genome shotgun (WGS) entry which is preliminary data.</text>
</comment>